<feature type="modified residue" description="4-aspartylphosphate" evidence="1">
    <location>
        <position position="67"/>
    </location>
</feature>
<gene>
    <name evidence="7" type="ORF">C1SCF055_LOCUS26</name>
</gene>
<feature type="domain" description="GGDEF" evidence="5">
    <location>
        <begin position="175"/>
        <end position="312"/>
    </location>
</feature>
<dbReference type="AlphaFoldDB" id="A0A9P1FD15"/>
<dbReference type="InterPro" id="IPR001789">
    <property type="entry name" value="Sig_transdc_resp-reg_receiver"/>
</dbReference>
<dbReference type="SUPFAM" id="SSF54631">
    <property type="entry name" value="CBS-domain pair"/>
    <property type="match status" value="1"/>
</dbReference>
<dbReference type="InterPro" id="IPR046342">
    <property type="entry name" value="CBS_dom_sf"/>
</dbReference>
<dbReference type="Pfam" id="PF00072">
    <property type="entry name" value="Response_reg"/>
    <property type="match status" value="1"/>
</dbReference>
<reference evidence="7" key="1">
    <citation type="submission" date="2022-10" db="EMBL/GenBank/DDBJ databases">
        <authorList>
            <person name="Chen Y."/>
            <person name="Dougan E. K."/>
            <person name="Chan C."/>
            <person name="Rhodes N."/>
            <person name="Thang M."/>
        </authorList>
    </citation>
    <scope>NUCLEOTIDE SEQUENCE</scope>
</reference>
<evidence type="ECO:0000256" key="3">
    <source>
        <dbReference type="SAM" id="MobiDB-lite"/>
    </source>
</evidence>
<dbReference type="EMBL" id="CAMXCT030000001">
    <property type="protein sequence ID" value="CAL4758748.1"/>
    <property type="molecule type" value="Genomic_DNA"/>
</dbReference>
<dbReference type="EMBL" id="CAMXCT020000001">
    <property type="protein sequence ID" value="CAL1124811.1"/>
    <property type="molecule type" value="Genomic_DNA"/>
</dbReference>
<evidence type="ECO:0000259" key="6">
    <source>
        <dbReference type="PROSITE" id="PS51371"/>
    </source>
</evidence>
<reference evidence="8 9" key="2">
    <citation type="submission" date="2024-05" db="EMBL/GenBank/DDBJ databases">
        <authorList>
            <person name="Chen Y."/>
            <person name="Shah S."/>
            <person name="Dougan E. K."/>
            <person name="Thang M."/>
            <person name="Chan C."/>
        </authorList>
    </citation>
    <scope>NUCLEOTIDE SEQUENCE [LARGE SCALE GENOMIC DNA]</scope>
</reference>
<dbReference type="NCBIfam" id="TIGR00254">
    <property type="entry name" value="GGDEF"/>
    <property type="match status" value="1"/>
</dbReference>
<dbReference type="SMART" id="SM00267">
    <property type="entry name" value="GGDEF"/>
    <property type="match status" value="1"/>
</dbReference>
<keyword evidence="1" id="KW-0597">Phosphoprotein</keyword>
<dbReference type="InterPro" id="IPR029787">
    <property type="entry name" value="Nucleotide_cyclase"/>
</dbReference>
<feature type="compositionally biased region" description="Basic and acidic residues" evidence="3">
    <location>
        <begin position="459"/>
        <end position="470"/>
    </location>
</feature>
<comment type="caution">
    <text evidence="7">The sequence shown here is derived from an EMBL/GenBank/DDBJ whole genome shotgun (WGS) entry which is preliminary data.</text>
</comment>
<dbReference type="GO" id="GO:0043709">
    <property type="term" value="P:cell adhesion involved in single-species biofilm formation"/>
    <property type="evidence" value="ECO:0007669"/>
    <property type="project" value="TreeGrafter"/>
</dbReference>
<evidence type="ECO:0000256" key="2">
    <source>
        <dbReference type="PROSITE-ProRule" id="PRU00703"/>
    </source>
</evidence>
<sequence length="480" mass="51870">MAECCRANERRSSDRSCGGDRVDYLSEIVRQVSRFLEMFGYSVTQASTEARAIDAIEAVEPSVVLIDDALGQREYLDLCHAIRSHGVVSEAFVMLVASDFSTNALLQATASGFDDFLAKPIVHGELLARLRAAARLRTAAERDARYVDPLTGLIGRDTFEQTLINRGESAERNGNTISCVVCGIDFLTRINRLQGRLVADGVIRKTGEMLQKCCQSDQIAGRISGDIFAVALPGFGVDEARRWAESRRRHIEENASGADADIKGITASFGVATMQGKLEGLECESTTLLGRALDALQVAKQSGRDCVVCEGEFAEEDAILRNLAAPGRMFENTVARDVMTPCPIVLQADHSAAEALKLLRRSGTMGAPVADERGELLGFVSVEHLLQGLADGASGSTIVESADVEAVAFESQTPFGELFNFFINRPNAEVVVVEQSHPVGVITREGLTALVEPVRCRRNTPEDQRTRDQQEAAGFGATAS</sequence>
<dbReference type="InterPro" id="IPR000644">
    <property type="entry name" value="CBS_dom"/>
</dbReference>
<dbReference type="SUPFAM" id="SSF52172">
    <property type="entry name" value="CheY-like"/>
    <property type="match status" value="1"/>
</dbReference>
<dbReference type="GO" id="GO:0000160">
    <property type="term" value="P:phosphorelay signal transduction system"/>
    <property type="evidence" value="ECO:0007669"/>
    <property type="project" value="InterPro"/>
</dbReference>
<dbReference type="GO" id="GO:0052621">
    <property type="term" value="F:diguanylate cyclase activity"/>
    <property type="evidence" value="ECO:0007669"/>
    <property type="project" value="TreeGrafter"/>
</dbReference>
<evidence type="ECO:0000259" key="4">
    <source>
        <dbReference type="PROSITE" id="PS50110"/>
    </source>
</evidence>
<dbReference type="Pfam" id="PF00571">
    <property type="entry name" value="CBS"/>
    <property type="match status" value="1"/>
</dbReference>
<dbReference type="Gene3D" id="3.40.50.2300">
    <property type="match status" value="1"/>
</dbReference>
<dbReference type="CDD" id="cd00156">
    <property type="entry name" value="REC"/>
    <property type="match status" value="1"/>
</dbReference>
<dbReference type="PANTHER" id="PTHR45138">
    <property type="entry name" value="REGULATORY COMPONENTS OF SENSORY TRANSDUCTION SYSTEM"/>
    <property type="match status" value="1"/>
</dbReference>
<dbReference type="Proteomes" id="UP001152797">
    <property type="component" value="Unassembled WGS sequence"/>
</dbReference>
<dbReference type="InterPro" id="IPR043128">
    <property type="entry name" value="Rev_trsase/Diguanyl_cyclase"/>
</dbReference>
<feature type="domain" description="CBS" evidence="6">
    <location>
        <begin position="339"/>
        <end position="395"/>
    </location>
</feature>
<dbReference type="PROSITE" id="PS51371">
    <property type="entry name" value="CBS"/>
    <property type="match status" value="1"/>
</dbReference>
<dbReference type="InterPro" id="IPR050469">
    <property type="entry name" value="Diguanylate_Cyclase"/>
</dbReference>
<dbReference type="Pfam" id="PF00990">
    <property type="entry name" value="GGDEF"/>
    <property type="match status" value="1"/>
</dbReference>
<dbReference type="PROSITE" id="PS50110">
    <property type="entry name" value="RESPONSE_REGULATORY"/>
    <property type="match status" value="1"/>
</dbReference>
<organism evidence="7">
    <name type="scientific">Cladocopium goreaui</name>
    <dbReference type="NCBI Taxonomy" id="2562237"/>
    <lineage>
        <taxon>Eukaryota</taxon>
        <taxon>Sar</taxon>
        <taxon>Alveolata</taxon>
        <taxon>Dinophyceae</taxon>
        <taxon>Suessiales</taxon>
        <taxon>Symbiodiniaceae</taxon>
        <taxon>Cladocopium</taxon>
    </lineage>
</organism>
<dbReference type="GO" id="GO:0005886">
    <property type="term" value="C:plasma membrane"/>
    <property type="evidence" value="ECO:0007669"/>
    <property type="project" value="TreeGrafter"/>
</dbReference>
<evidence type="ECO:0000313" key="9">
    <source>
        <dbReference type="Proteomes" id="UP001152797"/>
    </source>
</evidence>
<accession>A0A9P1FD15</accession>
<dbReference type="EMBL" id="CAMXCT010000001">
    <property type="protein sequence ID" value="CAI3971436.1"/>
    <property type="molecule type" value="Genomic_DNA"/>
</dbReference>
<evidence type="ECO:0000313" key="8">
    <source>
        <dbReference type="EMBL" id="CAL4758748.1"/>
    </source>
</evidence>
<proteinExistence type="predicted"/>
<dbReference type="Gene3D" id="3.30.70.270">
    <property type="match status" value="1"/>
</dbReference>
<protein>
    <submittedName>
        <fullName evidence="8">Diguanylate cyclase VdcA (DGC)</fullName>
    </submittedName>
</protein>
<name>A0A9P1FD15_9DINO</name>
<evidence type="ECO:0000259" key="5">
    <source>
        <dbReference type="PROSITE" id="PS50887"/>
    </source>
</evidence>
<evidence type="ECO:0000256" key="1">
    <source>
        <dbReference type="PROSITE-ProRule" id="PRU00169"/>
    </source>
</evidence>
<dbReference type="PROSITE" id="PS50887">
    <property type="entry name" value="GGDEF"/>
    <property type="match status" value="1"/>
</dbReference>
<feature type="domain" description="Response regulatory" evidence="4">
    <location>
        <begin position="18"/>
        <end position="134"/>
    </location>
</feature>
<dbReference type="PANTHER" id="PTHR45138:SF24">
    <property type="entry name" value="DIGUANYLATE CYCLASE DGCC-RELATED"/>
    <property type="match status" value="1"/>
</dbReference>
<evidence type="ECO:0000313" key="7">
    <source>
        <dbReference type="EMBL" id="CAI3971436.1"/>
    </source>
</evidence>
<dbReference type="InterPro" id="IPR011006">
    <property type="entry name" value="CheY-like_superfamily"/>
</dbReference>
<dbReference type="SUPFAM" id="SSF55073">
    <property type="entry name" value="Nucleotide cyclase"/>
    <property type="match status" value="1"/>
</dbReference>
<dbReference type="SMART" id="SM00116">
    <property type="entry name" value="CBS"/>
    <property type="match status" value="2"/>
</dbReference>
<feature type="region of interest" description="Disordered" evidence="3">
    <location>
        <begin position="457"/>
        <end position="480"/>
    </location>
</feature>
<dbReference type="CDD" id="cd01949">
    <property type="entry name" value="GGDEF"/>
    <property type="match status" value="1"/>
</dbReference>
<dbReference type="Gene3D" id="3.10.580.10">
    <property type="entry name" value="CBS-domain"/>
    <property type="match status" value="1"/>
</dbReference>
<keyword evidence="2" id="KW-0129">CBS domain</keyword>
<keyword evidence="9" id="KW-1185">Reference proteome</keyword>
<dbReference type="InterPro" id="IPR000160">
    <property type="entry name" value="GGDEF_dom"/>
</dbReference>